<dbReference type="Pfam" id="PF00005">
    <property type="entry name" value="ABC_tran"/>
    <property type="match status" value="1"/>
</dbReference>
<dbReference type="CDD" id="cd03225">
    <property type="entry name" value="ABC_cobalt_CbiO_domain1"/>
    <property type="match status" value="1"/>
</dbReference>
<keyword evidence="7" id="KW-1185">Reference proteome</keyword>
<reference evidence="6 7" key="1">
    <citation type="submission" date="2023-01" db="EMBL/GenBank/DDBJ databases">
        <authorList>
            <person name="Yoon J.-W."/>
        </authorList>
    </citation>
    <scope>NUCLEOTIDE SEQUENCE [LARGE SCALE GENOMIC DNA]</scope>
    <source>
        <strain evidence="6 7">KMU-50</strain>
    </source>
</reference>
<dbReference type="SUPFAM" id="SSF52540">
    <property type="entry name" value="P-loop containing nucleoside triphosphate hydrolases"/>
    <property type="match status" value="1"/>
</dbReference>
<gene>
    <name evidence="6" type="ORF">O2N63_14740</name>
</gene>
<dbReference type="EMBL" id="JAQIIO010000009">
    <property type="protein sequence ID" value="MDA5095343.1"/>
    <property type="molecule type" value="Genomic_DNA"/>
</dbReference>
<keyword evidence="2" id="KW-0813">Transport</keyword>
<dbReference type="PANTHER" id="PTHR43553:SF24">
    <property type="entry name" value="ENERGY-COUPLING FACTOR TRANSPORTER ATP-BINDING PROTEIN ECFA1"/>
    <property type="match status" value="1"/>
</dbReference>
<accession>A0ABT4W6A2</accession>
<dbReference type="SMART" id="SM00382">
    <property type="entry name" value="AAA"/>
    <property type="match status" value="1"/>
</dbReference>
<dbReference type="InterPro" id="IPR027417">
    <property type="entry name" value="P-loop_NTPase"/>
</dbReference>
<dbReference type="RefSeq" id="WP_271055049.1">
    <property type="nucleotide sequence ID" value="NZ_JAQIIO010000009.1"/>
</dbReference>
<organism evidence="6 7">
    <name type="scientific">Aliiroseovarius salicola</name>
    <dbReference type="NCBI Taxonomy" id="3009082"/>
    <lineage>
        <taxon>Bacteria</taxon>
        <taxon>Pseudomonadati</taxon>
        <taxon>Pseudomonadota</taxon>
        <taxon>Alphaproteobacteria</taxon>
        <taxon>Rhodobacterales</taxon>
        <taxon>Paracoccaceae</taxon>
        <taxon>Aliiroseovarius</taxon>
    </lineage>
</organism>
<dbReference type="GO" id="GO:0005524">
    <property type="term" value="F:ATP binding"/>
    <property type="evidence" value="ECO:0007669"/>
    <property type="project" value="UniProtKB-KW"/>
</dbReference>
<dbReference type="Gene3D" id="3.40.50.300">
    <property type="entry name" value="P-loop containing nucleotide triphosphate hydrolases"/>
    <property type="match status" value="1"/>
</dbReference>
<dbReference type="PANTHER" id="PTHR43553">
    <property type="entry name" value="HEAVY METAL TRANSPORTER"/>
    <property type="match status" value="1"/>
</dbReference>
<dbReference type="Proteomes" id="UP001528040">
    <property type="component" value="Unassembled WGS sequence"/>
</dbReference>
<evidence type="ECO:0000256" key="2">
    <source>
        <dbReference type="ARBA" id="ARBA00022448"/>
    </source>
</evidence>
<dbReference type="InterPro" id="IPR015856">
    <property type="entry name" value="ABC_transpr_CbiO/EcfA_su"/>
</dbReference>
<comment type="similarity">
    <text evidence="1">Belongs to the ABC transporter superfamily.</text>
</comment>
<dbReference type="InterPro" id="IPR050095">
    <property type="entry name" value="ECF_ABC_transporter_ATP-bd"/>
</dbReference>
<evidence type="ECO:0000313" key="7">
    <source>
        <dbReference type="Proteomes" id="UP001528040"/>
    </source>
</evidence>
<evidence type="ECO:0000313" key="6">
    <source>
        <dbReference type="EMBL" id="MDA5095343.1"/>
    </source>
</evidence>
<evidence type="ECO:0000259" key="5">
    <source>
        <dbReference type="PROSITE" id="PS50893"/>
    </source>
</evidence>
<protein>
    <submittedName>
        <fullName evidence="6">Energy-coupling factor ABC transporter ATP-binding protein</fullName>
    </submittedName>
</protein>
<proteinExistence type="inferred from homology"/>
<keyword evidence="4 6" id="KW-0067">ATP-binding</keyword>
<name>A0ABT4W6A2_9RHOB</name>
<evidence type="ECO:0000256" key="4">
    <source>
        <dbReference type="ARBA" id="ARBA00022840"/>
    </source>
</evidence>
<feature type="domain" description="ABC transporter" evidence="5">
    <location>
        <begin position="9"/>
        <end position="235"/>
    </location>
</feature>
<keyword evidence="3" id="KW-0547">Nucleotide-binding</keyword>
<dbReference type="InterPro" id="IPR003439">
    <property type="entry name" value="ABC_transporter-like_ATP-bd"/>
</dbReference>
<comment type="caution">
    <text evidence="6">The sequence shown here is derived from an EMBL/GenBank/DDBJ whole genome shotgun (WGS) entry which is preliminary data.</text>
</comment>
<evidence type="ECO:0000256" key="3">
    <source>
        <dbReference type="ARBA" id="ARBA00022741"/>
    </source>
</evidence>
<sequence>MRDTAGSEITLSGVSYGQDGKPILQDLSAILSAARIGVVGRNGSGKTTLSRIVAGLILPDAGTVSVAGIDPGSDRKAALSTVGILFQNPDHQIIFPTVLEELSFGLTQQGHSKAEAENLSRSWLADYDVSHWAEAHVSRLSQGQKQLVCLMSVLAMQPRWLVLDEPFSGLDLPTRAQLSRRLEQYSGNILHVTHAPEDLAGYDHAIWLDQGRLVGQGAPGQLIPNYIDEMQRQGAGNDLTDLAD</sequence>
<evidence type="ECO:0000256" key="1">
    <source>
        <dbReference type="ARBA" id="ARBA00005417"/>
    </source>
</evidence>
<dbReference type="InterPro" id="IPR003593">
    <property type="entry name" value="AAA+_ATPase"/>
</dbReference>
<dbReference type="PROSITE" id="PS50893">
    <property type="entry name" value="ABC_TRANSPORTER_2"/>
    <property type="match status" value="1"/>
</dbReference>